<feature type="domain" description="MaoC-like" evidence="3">
    <location>
        <begin position="22"/>
        <end position="119"/>
    </location>
</feature>
<comment type="caution">
    <text evidence="4">The sequence shown here is derived from an EMBL/GenBank/DDBJ whole genome shotgun (WGS) entry which is preliminary data.</text>
</comment>
<dbReference type="InterPro" id="IPR050965">
    <property type="entry name" value="UPF0336/Enoyl-CoA_hydratase"/>
</dbReference>
<dbReference type="PANTHER" id="PTHR43437:SF3">
    <property type="entry name" value="HYDROXYACYL-THIOESTER DEHYDRATASE TYPE 2, MITOCHONDRIAL"/>
    <property type="match status" value="1"/>
</dbReference>
<evidence type="ECO:0000313" key="5">
    <source>
        <dbReference type="Proteomes" id="UP000244867"/>
    </source>
</evidence>
<dbReference type="Proteomes" id="UP000244867">
    <property type="component" value="Unassembled WGS sequence"/>
</dbReference>
<dbReference type="RefSeq" id="WP_108344837.1">
    <property type="nucleotide sequence ID" value="NZ_PYXZ01000005.1"/>
</dbReference>
<feature type="region of interest" description="Disordered" evidence="2">
    <location>
        <begin position="1"/>
        <end position="23"/>
    </location>
</feature>
<organism evidence="4 5">
    <name type="scientific">Nocardioides currus</name>
    <dbReference type="NCBI Taxonomy" id="2133958"/>
    <lineage>
        <taxon>Bacteria</taxon>
        <taxon>Bacillati</taxon>
        <taxon>Actinomycetota</taxon>
        <taxon>Actinomycetes</taxon>
        <taxon>Propionibacteriales</taxon>
        <taxon>Nocardioidaceae</taxon>
        <taxon>Nocardioides</taxon>
    </lineage>
</organism>
<proteinExistence type="inferred from homology"/>
<dbReference type="Pfam" id="PF01575">
    <property type="entry name" value="MaoC_dehydratas"/>
    <property type="match status" value="1"/>
</dbReference>
<feature type="compositionally biased region" description="Low complexity" evidence="2">
    <location>
        <begin position="1"/>
        <end position="22"/>
    </location>
</feature>
<name>A0A2R7YWE6_9ACTN</name>
<dbReference type="Gene3D" id="3.10.129.10">
    <property type="entry name" value="Hotdog Thioesterase"/>
    <property type="match status" value="1"/>
</dbReference>
<accession>A0A2R7YWE6</accession>
<reference evidence="4 5" key="1">
    <citation type="submission" date="2018-03" db="EMBL/GenBank/DDBJ databases">
        <authorList>
            <person name="Keele B.F."/>
        </authorList>
    </citation>
    <scope>NUCLEOTIDE SEQUENCE [LARGE SCALE GENOMIC DNA]</scope>
    <source>
        <strain evidence="4 5">IB-3</strain>
    </source>
</reference>
<keyword evidence="5" id="KW-1185">Reference proteome</keyword>
<protein>
    <submittedName>
        <fullName evidence="4">Acyl dehydratase</fullName>
    </submittedName>
</protein>
<dbReference type="AlphaFoldDB" id="A0A2R7YWE6"/>
<evidence type="ECO:0000313" key="4">
    <source>
        <dbReference type="EMBL" id="PUA80643.1"/>
    </source>
</evidence>
<sequence length="169" mass="17681">MTSTSTSPTTGSTAGTRVGTTARRTRTVTRRDIELFTEISGDRNPIHYDDDLAAGSRFGGIVVQGGVTSGLLNALVAEQLPGPGSVFLEVAWRFLAPVRPGDEITASATVTAVREDKPITTLATSVTNQDGLVVLDGTAVVWRDPSVAARQHHHTHPAGAPAATQEEPA</sequence>
<evidence type="ECO:0000256" key="1">
    <source>
        <dbReference type="ARBA" id="ARBA00005254"/>
    </source>
</evidence>
<dbReference type="OrthoDB" id="9801735at2"/>
<dbReference type="GO" id="GO:0019171">
    <property type="term" value="F:(3R)-hydroxyacyl-[acyl-carrier-protein] dehydratase activity"/>
    <property type="evidence" value="ECO:0007669"/>
    <property type="project" value="TreeGrafter"/>
</dbReference>
<evidence type="ECO:0000256" key="2">
    <source>
        <dbReference type="SAM" id="MobiDB-lite"/>
    </source>
</evidence>
<feature type="region of interest" description="Disordered" evidence="2">
    <location>
        <begin position="148"/>
        <end position="169"/>
    </location>
</feature>
<dbReference type="GO" id="GO:0006633">
    <property type="term" value="P:fatty acid biosynthetic process"/>
    <property type="evidence" value="ECO:0007669"/>
    <property type="project" value="TreeGrafter"/>
</dbReference>
<gene>
    <name evidence="4" type="ORF">C7S10_12880</name>
</gene>
<feature type="compositionally biased region" description="Low complexity" evidence="2">
    <location>
        <begin position="157"/>
        <end position="169"/>
    </location>
</feature>
<dbReference type="CDD" id="cd03449">
    <property type="entry name" value="R_hydratase"/>
    <property type="match status" value="1"/>
</dbReference>
<dbReference type="InterPro" id="IPR002539">
    <property type="entry name" value="MaoC-like_dom"/>
</dbReference>
<dbReference type="PANTHER" id="PTHR43437">
    <property type="entry name" value="HYDROXYACYL-THIOESTER DEHYDRATASE TYPE 2, MITOCHONDRIAL-RELATED"/>
    <property type="match status" value="1"/>
</dbReference>
<comment type="similarity">
    <text evidence="1">Belongs to the enoyl-CoA hydratase/isomerase family.</text>
</comment>
<dbReference type="SUPFAM" id="SSF54637">
    <property type="entry name" value="Thioesterase/thiol ester dehydrase-isomerase"/>
    <property type="match status" value="1"/>
</dbReference>
<dbReference type="EMBL" id="PYXZ01000005">
    <property type="protein sequence ID" value="PUA80643.1"/>
    <property type="molecule type" value="Genomic_DNA"/>
</dbReference>
<dbReference type="InterPro" id="IPR029069">
    <property type="entry name" value="HotDog_dom_sf"/>
</dbReference>
<evidence type="ECO:0000259" key="3">
    <source>
        <dbReference type="Pfam" id="PF01575"/>
    </source>
</evidence>